<gene>
    <name evidence="1" type="ORF">PSR69_00825</name>
</gene>
<dbReference type="Proteomes" id="UP001214996">
    <property type="component" value="Chromosome"/>
</dbReference>
<evidence type="ECO:0000313" key="1">
    <source>
        <dbReference type="EMBL" id="WDA44179.1"/>
    </source>
</evidence>
<name>A0AAX3MB57_FUSNU</name>
<reference evidence="1" key="1">
    <citation type="submission" date="2023-02" db="EMBL/GenBank/DDBJ databases">
        <title>Pan-genomic study of Fusobacterium nucleatum reveals the distribution of pathogenic genes and functional clusters at subspecies and strain levels.</title>
        <authorList>
            <person name="Feng Q."/>
            <person name="Sun T."/>
        </authorList>
    </citation>
    <scope>NUCLEOTIDE SEQUENCE</scope>
    <source>
        <strain evidence="1">FNV</strain>
    </source>
</reference>
<dbReference type="EMBL" id="CP117525">
    <property type="protein sequence ID" value="WDA44179.1"/>
    <property type="molecule type" value="Genomic_DNA"/>
</dbReference>
<evidence type="ECO:0000313" key="2">
    <source>
        <dbReference type="Proteomes" id="UP001214996"/>
    </source>
</evidence>
<dbReference type="RefSeq" id="WP_273833559.1">
    <property type="nucleotide sequence ID" value="NZ_CP117525.1"/>
</dbReference>
<dbReference type="AlphaFoldDB" id="A0AAX3MB57"/>
<accession>A0AAX3MB57</accession>
<protein>
    <submittedName>
        <fullName evidence="1">High mobility group protein 1</fullName>
    </submittedName>
</protein>
<proteinExistence type="predicted"/>
<sequence length="72" mass="8111">MAEIMQKIKSAFKSITSSDETEKVEDNSMPFSVTGTEEKVAKKVEKSEYEGFANGFPAWNLEPPQVAVRRKK</sequence>
<organism evidence="1 2">
    <name type="scientific">Fusobacterium nucleatum</name>
    <dbReference type="NCBI Taxonomy" id="851"/>
    <lineage>
        <taxon>Bacteria</taxon>
        <taxon>Fusobacteriati</taxon>
        <taxon>Fusobacteriota</taxon>
        <taxon>Fusobacteriia</taxon>
        <taxon>Fusobacteriales</taxon>
        <taxon>Fusobacteriaceae</taxon>
        <taxon>Fusobacterium</taxon>
    </lineage>
</organism>